<reference evidence="11 12" key="2">
    <citation type="journal article" date="2012" name="Open Biol.">
        <title>Characteristics of nucleosomes and linker DNA regions on the genome of the basidiomycete Mixia osmundae revealed by mono- and dinucleosome mapping.</title>
        <authorList>
            <person name="Nishida H."/>
            <person name="Kondo S."/>
            <person name="Matsumoto T."/>
            <person name="Suzuki Y."/>
            <person name="Yoshikawa H."/>
            <person name="Taylor T.D."/>
            <person name="Sugiyama J."/>
        </authorList>
    </citation>
    <scope>NUCLEOTIDE SEQUENCE [LARGE SCALE GENOMIC DNA]</scope>
    <source>
        <strain evidence="12">CBS 9802 / IAM 14324 / JCM 22182 / KY 12970</strain>
    </source>
</reference>
<evidence type="ECO:0000256" key="3">
    <source>
        <dbReference type="ARBA" id="ARBA00022692"/>
    </source>
</evidence>
<reference evidence="11 12" key="1">
    <citation type="journal article" date="2011" name="J. Gen. Appl. Microbiol.">
        <title>Draft genome sequencing of the enigmatic basidiomycete Mixia osmundae.</title>
        <authorList>
            <person name="Nishida H."/>
            <person name="Nagatsuka Y."/>
            <person name="Sugiyama J."/>
        </authorList>
    </citation>
    <scope>NUCLEOTIDE SEQUENCE [LARGE SCALE GENOMIC DNA]</scope>
    <source>
        <strain evidence="12">CBS 9802 / IAM 14324 / JCM 22182 / KY 12970</strain>
    </source>
</reference>
<keyword evidence="3 7" id="KW-0812">Transmembrane</keyword>
<organism evidence="11 12">
    <name type="scientific">Mixia osmundae (strain CBS 9802 / IAM 14324 / JCM 22182 / KY 12970)</name>
    <dbReference type="NCBI Taxonomy" id="764103"/>
    <lineage>
        <taxon>Eukaryota</taxon>
        <taxon>Fungi</taxon>
        <taxon>Dikarya</taxon>
        <taxon>Basidiomycota</taxon>
        <taxon>Pucciniomycotina</taxon>
        <taxon>Mixiomycetes</taxon>
        <taxon>Mixiales</taxon>
        <taxon>Mixiaceae</taxon>
        <taxon>Mixia</taxon>
    </lineage>
</organism>
<keyword evidence="6" id="KW-0472">Membrane</keyword>
<dbReference type="SMART" id="SM01190">
    <property type="entry name" value="EMP24_GP25L"/>
    <property type="match status" value="1"/>
</dbReference>
<feature type="signal peptide" evidence="9">
    <location>
        <begin position="1"/>
        <end position="22"/>
    </location>
</feature>
<evidence type="ECO:0000313" key="12">
    <source>
        <dbReference type="Proteomes" id="UP000009131"/>
    </source>
</evidence>
<dbReference type="InParanoid" id="G7E9X0"/>
<dbReference type="PANTHER" id="PTHR22811">
    <property type="entry name" value="TRANSMEMBRANE EMP24 DOMAIN-CONTAINING PROTEIN"/>
    <property type="match status" value="1"/>
</dbReference>
<keyword evidence="5" id="KW-1133">Transmembrane helix</keyword>
<keyword evidence="12" id="KW-1185">Reference proteome</keyword>
<evidence type="ECO:0000259" key="10">
    <source>
        <dbReference type="PROSITE" id="PS50866"/>
    </source>
</evidence>
<evidence type="ECO:0000256" key="8">
    <source>
        <dbReference type="SAM" id="Coils"/>
    </source>
</evidence>
<dbReference type="Proteomes" id="UP000009131">
    <property type="component" value="Unassembled WGS sequence"/>
</dbReference>
<dbReference type="OrthoDB" id="3427at2759"/>
<dbReference type="AlphaFoldDB" id="G7E9X0"/>
<comment type="similarity">
    <text evidence="2 7">Belongs to the EMP24/GP25L family.</text>
</comment>
<dbReference type="FunCoup" id="G7E9X0">
    <property type="interactions" value="166"/>
</dbReference>
<dbReference type="GO" id="GO:0016020">
    <property type="term" value="C:membrane"/>
    <property type="evidence" value="ECO:0007669"/>
    <property type="project" value="UniProtKB-SubCell"/>
</dbReference>
<evidence type="ECO:0000256" key="1">
    <source>
        <dbReference type="ARBA" id="ARBA00004479"/>
    </source>
</evidence>
<protein>
    <recommendedName>
        <fullName evidence="10">GOLD domain-containing protein</fullName>
    </recommendedName>
</protein>
<dbReference type="HOGENOM" id="CLU_066963_2_1_1"/>
<dbReference type="eggNOG" id="KOG1690">
    <property type="taxonomic scope" value="Eukaryota"/>
</dbReference>
<evidence type="ECO:0000256" key="4">
    <source>
        <dbReference type="ARBA" id="ARBA00022729"/>
    </source>
</evidence>
<dbReference type="InterPro" id="IPR009038">
    <property type="entry name" value="GOLD_dom"/>
</dbReference>
<dbReference type="PROSITE" id="PS50866">
    <property type="entry name" value="GOLD"/>
    <property type="match status" value="1"/>
</dbReference>
<gene>
    <name evidence="11" type="primary">Mo06138</name>
    <name evidence="11" type="ORF">E5Q_06138</name>
</gene>
<proteinExistence type="inferred from homology"/>
<dbReference type="EMBL" id="BABT02000220">
    <property type="protein sequence ID" value="GAA99439.1"/>
    <property type="molecule type" value="Genomic_DNA"/>
</dbReference>
<dbReference type="STRING" id="764103.G7E9X0"/>
<feature type="chain" id="PRO_5009955900" description="GOLD domain-containing protein" evidence="9">
    <location>
        <begin position="23"/>
        <end position="218"/>
    </location>
</feature>
<evidence type="ECO:0000256" key="9">
    <source>
        <dbReference type="SAM" id="SignalP"/>
    </source>
</evidence>
<dbReference type="OMA" id="GATCAWQ"/>
<feature type="domain" description="GOLD" evidence="10">
    <location>
        <begin position="32"/>
        <end position="128"/>
    </location>
</feature>
<comment type="caution">
    <text evidence="11">The sequence shown here is derived from an EMBL/GenBank/DDBJ whole genome shotgun (WGS) entry which is preliminary data.</text>
</comment>
<name>G7E9X0_MIXOS</name>
<dbReference type="InterPro" id="IPR015720">
    <property type="entry name" value="Emp24-like"/>
</dbReference>
<comment type="subcellular location">
    <subcellularLocation>
        <location evidence="1 7">Membrane</location>
        <topology evidence="1 7">Single-pass type I membrane protein</topology>
    </subcellularLocation>
</comment>
<evidence type="ECO:0000256" key="5">
    <source>
        <dbReference type="ARBA" id="ARBA00022989"/>
    </source>
</evidence>
<accession>G7E9X0</accession>
<dbReference type="RefSeq" id="XP_014568671.1">
    <property type="nucleotide sequence ID" value="XM_014713185.1"/>
</dbReference>
<evidence type="ECO:0000313" key="11">
    <source>
        <dbReference type="EMBL" id="GAA99439.1"/>
    </source>
</evidence>
<evidence type="ECO:0000256" key="6">
    <source>
        <dbReference type="ARBA" id="ARBA00023136"/>
    </source>
</evidence>
<evidence type="ECO:0000256" key="2">
    <source>
        <dbReference type="ARBA" id="ARBA00007104"/>
    </source>
</evidence>
<evidence type="ECO:0000256" key="7">
    <source>
        <dbReference type="RuleBase" id="RU003827"/>
    </source>
</evidence>
<sequence length="218" mass="25453">MIPRPWLVWLACILACSTRVQALYFYLQAGEQKCFLEDLPNHTIVVGNYKAEEWSDERQAFHMNEALGIQVTVEDLETKEMVVNTRGIPHGKFTFTSHDAGDHQICLRTNASVSWLVSNPRVRLSLDIAIGQSKVDEQDEKDHVHDLAAKVRDLNKRLEDIRNEQQFQREREHEFRSLSEIANSRAVWWSLFQMVVLFATCAWQLRHLRTFFTNKKLV</sequence>
<keyword evidence="8" id="KW-0175">Coiled coil</keyword>
<dbReference type="Pfam" id="PF01105">
    <property type="entry name" value="EMP24_GP25L"/>
    <property type="match status" value="1"/>
</dbReference>
<feature type="coiled-coil region" evidence="8">
    <location>
        <begin position="144"/>
        <end position="171"/>
    </location>
</feature>
<keyword evidence="4 9" id="KW-0732">Signal</keyword>